<feature type="transmembrane region" description="Helical" evidence="1">
    <location>
        <begin position="261"/>
        <end position="280"/>
    </location>
</feature>
<evidence type="ECO:0000313" key="2">
    <source>
        <dbReference type="Proteomes" id="UP000492821"/>
    </source>
</evidence>
<keyword evidence="1" id="KW-0812">Transmembrane</keyword>
<evidence type="ECO:0000313" key="3">
    <source>
        <dbReference type="WBParaSite" id="Pan_g3072.t1"/>
    </source>
</evidence>
<reference evidence="2" key="1">
    <citation type="journal article" date="2013" name="Genetics">
        <title>The draft genome and transcriptome of Panagrellus redivivus are shaped by the harsh demands of a free-living lifestyle.</title>
        <authorList>
            <person name="Srinivasan J."/>
            <person name="Dillman A.R."/>
            <person name="Macchietto M.G."/>
            <person name="Heikkinen L."/>
            <person name="Lakso M."/>
            <person name="Fracchia K.M."/>
            <person name="Antoshechkin I."/>
            <person name="Mortazavi A."/>
            <person name="Wong G."/>
            <person name="Sternberg P.W."/>
        </authorList>
    </citation>
    <scope>NUCLEOTIDE SEQUENCE [LARGE SCALE GENOMIC DNA]</scope>
    <source>
        <strain evidence="2">MT8872</strain>
    </source>
</reference>
<name>A0A7E4VT25_PANRE</name>
<keyword evidence="2" id="KW-1185">Reference proteome</keyword>
<proteinExistence type="predicted"/>
<dbReference type="AlphaFoldDB" id="A0A7E4VT25"/>
<protein>
    <submittedName>
        <fullName evidence="3">F-box domain-containing protein</fullName>
    </submittedName>
</protein>
<sequence length="335" mass="39197">MKTPLSKLPYCFQKRLIALAPLRILNDLGRVLPGIRMFRSFCPKAYDKVFITDHPNVYKWATKDTFVFEMFKLLYQFTFLSYLLDGSDNVNPVWQAVLCVDEIIDKKQAIYVEDTLVLYCESINEYQKVIPYICGPYTRLVLHGNINMHQIISLLHPDVNKIRINANIQIPPLSHDHFAELMVKQVQGTKSSLTICNNKSLEEMLRLTCRRQKKWFTDKKEYFSITTHDICSYLRPLLFHFINGAVCALSTRLLFVIEDWLYPTLFVFILYIDLCVYGILTKRILYPERFVVVDEIDSDVLQNINSQNCFSAAFSSLWSAIDTIMFKLYKFVVKE</sequence>
<accession>A0A7E4VT25</accession>
<keyword evidence="1" id="KW-0472">Membrane</keyword>
<evidence type="ECO:0000256" key="1">
    <source>
        <dbReference type="SAM" id="Phobius"/>
    </source>
</evidence>
<reference evidence="3" key="2">
    <citation type="submission" date="2020-10" db="UniProtKB">
        <authorList>
            <consortium name="WormBaseParasite"/>
        </authorList>
    </citation>
    <scope>IDENTIFICATION</scope>
</reference>
<dbReference type="Proteomes" id="UP000492821">
    <property type="component" value="Unassembled WGS sequence"/>
</dbReference>
<organism evidence="2 3">
    <name type="scientific">Panagrellus redivivus</name>
    <name type="common">Microworm</name>
    <dbReference type="NCBI Taxonomy" id="6233"/>
    <lineage>
        <taxon>Eukaryota</taxon>
        <taxon>Metazoa</taxon>
        <taxon>Ecdysozoa</taxon>
        <taxon>Nematoda</taxon>
        <taxon>Chromadorea</taxon>
        <taxon>Rhabditida</taxon>
        <taxon>Tylenchina</taxon>
        <taxon>Panagrolaimomorpha</taxon>
        <taxon>Panagrolaimoidea</taxon>
        <taxon>Panagrolaimidae</taxon>
        <taxon>Panagrellus</taxon>
    </lineage>
</organism>
<dbReference type="WBParaSite" id="Pan_g3072.t1">
    <property type="protein sequence ID" value="Pan_g3072.t1"/>
    <property type="gene ID" value="Pan_g3072"/>
</dbReference>
<keyword evidence="1" id="KW-1133">Transmembrane helix</keyword>